<reference evidence="9" key="1">
    <citation type="journal article" date="2020" name="G3 (Bethesda)">
        <title>High-Quality Assemblies for Three Invasive Social Wasps from the &lt;i&gt;Vespula&lt;/i&gt; Genus.</title>
        <authorList>
            <person name="Harrop T.W.R."/>
            <person name="Guhlin J."/>
            <person name="McLaughlin G.M."/>
            <person name="Permina E."/>
            <person name="Stockwell P."/>
            <person name="Gilligan J."/>
            <person name="Le Lec M.F."/>
            <person name="Gruber M.A.M."/>
            <person name="Quinn O."/>
            <person name="Lovegrove M."/>
            <person name="Duncan E.J."/>
            <person name="Remnant E.J."/>
            <person name="Van Eeckhoven J."/>
            <person name="Graham B."/>
            <person name="Knapp R.A."/>
            <person name="Langford K.W."/>
            <person name="Kronenberg Z."/>
            <person name="Press M.O."/>
            <person name="Eacker S.M."/>
            <person name="Wilson-Rankin E.E."/>
            <person name="Purcell J."/>
            <person name="Lester P.J."/>
            <person name="Dearden P.K."/>
        </authorList>
    </citation>
    <scope>NUCLEOTIDE SEQUENCE</scope>
    <source>
        <strain evidence="9">Linc-1</strain>
    </source>
</reference>
<evidence type="ECO:0000256" key="1">
    <source>
        <dbReference type="ARBA" id="ARBA00012797"/>
    </source>
</evidence>
<dbReference type="GO" id="GO:0052905">
    <property type="term" value="F:tRNA (guanosine(9)-N1)-methyltransferase activity"/>
    <property type="evidence" value="ECO:0007669"/>
    <property type="project" value="UniProtKB-EC"/>
</dbReference>
<evidence type="ECO:0000313" key="10">
    <source>
        <dbReference type="Proteomes" id="UP000617340"/>
    </source>
</evidence>
<feature type="active site" description="Proton acceptor" evidence="6">
    <location>
        <position position="203"/>
    </location>
</feature>
<dbReference type="InterPro" id="IPR028564">
    <property type="entry name" value="MT_TRM10-typ"/>
</dbReference>
<keyword evidence="3" id="KW-0808">Transferase</keyword>
<evidence type="ECO:0000256" key="4">
    <source>
        <dbReference type="ARBA" id="ARBA00022691"/>
    </source>
</evidence>
<dbReference type="InterPro" id="IPR038459">
    <property type="entry name" value="MT_TRM10-typ_sf"/>
</dbReference>
<organism evidence="9 10">
    <name type="scientific">Vespula germanica</name>
    <name type="common">German yellow jacket</name>
    <name type="synonym">Paravespula germanica</name>
    <dbReference type="NCBI Taxonomy" id="30212"/>
    <lineage>
        <taxon>Eukaryota</taxon>
        <taxon>Metazoa</taxon>
        <taxon>Ecdysozoa</taxon>
        <taxon>Arthropoda</taxon>
        <taxon>Hexapoda</taxon>
        <taxon>Insecta</taxon>
        <taxon>Pterygota</taxon>
        <taxon>Neoptera</taxon>
        <taxon>Endopterygota</taxon>
        <taxon>Hymenoptera</taxon>
        <taxon>Apocrita</taxon>
        <taxon>Aculeata</taxon>
        <taxon>Vespoidea</taxon>
        <taxon>Vespidae</taxon>
        <taxon>Vespinae</taxon>
        <taxon>Vespula</taxon>
    </lineage>
</organism>
<dbReference type="EC" id="2.1.1.221" evidence="1"/>
<dbReference type="FunFam" id="3.40.1280.30:FF:000001">
    <property type="entry name" value="tRNA methyltransferase 10 homolog A"/>
    <property type="match status" value="1"/>
</dbReference>
<dbReference type="PIRSF" id="PIRSF016323">
    <property type="entry name" value="tRNA_m1G_mtfrase_met"/>
    <property type="match status" value="1"/>
</dbReference>
<dbReference type="GO" id="GO:0000049">
    <property type="term" value="F:tRNA binding"/>
    <property type="evidence" value="ECO:0007669"/>
    <property type="project" value="TreeGrafter"/>
</dbReference>
<dbReference type="PANTHER" id="PTHR13563">
    <property type="entry name" value="TRNA (GUANINE-9-) METHYLTRANSFERASE"/>
    <property type="match status" value="1"/>
</dbReference>
<feature type="binding site" evidence="7">
    <location>
        <position position="199"/>
    </location>
    <ligand>
        <name>S-adenosyl-L-methionine</name>
        <dbReference type="ChEBI" id="CHEBI:59789"/>
    </ligand>
</feature>
<dbReference type="CDD" id="cd18101">
    <property type="entry name" value="Trm10euk_A"/>
    <property type="match status" value="1"/>
</dbReference>
<evidence type="ECO:0000256" key="5">
    <source>
        <dbReference type="ARBA" id="ARBA00048434"/>
    </source>
</evidence>
<evidence type="ECO:0000313" key="9">
    <source>
        <dbReference type="EMBL" id="KAF7395484.1"/>
    </source>
</evidence>
<feature type="binding site" evidence="7">
    <location>
        <position position="211"/>
    </location>
    <ligand>
        <name>S-adenosyl-L-methionine</name>
        <dbReference type="ChEBI" id="CHEBI:59789"/>
    </ligand>
</feature>
<feature type="binding site" evidence="7">
    <location>
        <position position="225"/>
    </location>
    <ligand>
        <name>S-adenosyl-L-methionine</name>
        <dbReference type="ChEBI" id="CHEBI:59789"/>
    </ligand>
</feature>
<dbReference type="GO" id="GO:0005654">
    <property type="term" value="C:nucleoplasm"/>
    <property type="evidence" value="ECO:0007669"/>
    <property type="project" value="TreeGrafter"/>
</dbReference>
<dbReference type="Proteomes" id="UP000617340">
    <property type="component" value="Unassembled WGS sequence"/>
</dbReference>
<dbReference type="GO" id="GO:0002939">
    <property type="term" value="P:tRNA N1-guanine methylation"/>
    <property type="evidence" value="ECO:0007669"/>
    <property type="project" value="TreeGrafter"/>
</dbReference>
<dbReference type="AlphaFoldDB" id="A0A834JVK9"/>
<evidence type="ECO:0000256" key="7">
    <source>
        <dbReference type="PIRSR" id="PIRSR016323-2"/>
    </source>
</evidence>
<keyword evidence="4" id="KW-0949">S-adenosyl-L-methionine</keyword>
<evidence type="ECO:0000259" key="8">
    <source>
        <dbReference type="PROSITE" id="PS51675"/>
    </source>
</evidence>
<comment type="caution">
    <text evidence="9">The sequence shown here is derived from an EMBL/GenBank/DDBJ whole genome shotgun (WGS) entry which is preliminary data.</text>
</comment>
<dbReference type="PROSITE" id="PS51675">
    <property type="entry name" value="SAM_MT_TRM10"/>
    <property type="match status" value="1"/>
</dbReference>
<gene>
    <name evidence="9" type="ORF">HZH68_009534</name>
</gene>
<keyword evidence="10" id="KW-1185">Reference proteome</keyword>
<comment type="catalytic activity">
    <reaction evidence="5">
        <text>guanosine(9) in tRNA + S-adenosyl-L-methionine = N(1)-methylguanosine(9) in tRNA + S-adenosyl-L-homocysteine + H(+)</text>
        <dbReference type="Rhea" id="RHEA:43156"/>
        <dbReference type="Rhea" id="RHEA-COMP:10367"/>
        <dbReference type="Rhea" id="RHEA-COMP:10368"/>
        <dbReference type="ChEBI" id="CHEBI:15378"/>
        <dbReference type="ChEBI" id="CHEBI:57856"/>
        <dbReference type="ChEBI" id="CHEBI:59789"/>
        <dbReference type="ChEBI" id="CHEBI:73542"/>
        <dbReference type="ChEBI" id="CHEBI:74269"/>
        <dbReference type="EC" id="2.1.1.221"/>
    </reaction>
</comment>
<keyword evidence="2" id="KW-0489">Methyltransferase</keyword>
<evidence type="ECO:0000256" key="3">
    <source>
        <dbReference type="ARBA" id="ARBA00022679"/>
    </source>
</evidence>
<evidence type="ECO:0000256" key="2">
    <source>
        <dbReference type="ARBA" id="ARBA00022603"/>
    </source>
</evidence>
<dbReference type="PANTHER" id="PTHR13563:SF13">
    <property type="entry name" value="TRNA METHYLTRANSFERASE 10 HOMOLOG A"/>
    <property type="match status" value="1"/>
</dbReference>
<dbReference type="InterPro" id="IPR016653">
    <property type="entry name" value="TRM10/TRM10A"/>
</dbReference>
<sequence length="310" mass="36328">MENIENINRLDGEVMDYVDSMVDNNKVSHLEKNLSKRQLKRAKRTEKWLERKNEKRRLERAKAREKRAFARANNIDLGPSRKALKRSTMAESSCKLTVTIDLSFDDLMIDKDIAKLIKQILRCYTLNRRAIAPLQFSLTSFNGKSKKEMEKHNGYEHWDVKFEFDSYTNIYPKDKIIYLTSESENVIDRLDHSCIYVIGGLVDHNCHKGLCHKLAVENGIKHGRLPLDKFLLMKARKVLTIDHVFEILLRITEGKTWQEAFLQVLPERKRAQPITFPPKKSEECKTIDDIKIEKDCDKDMCNIENVFKQE</sequence>
<feature type="domain" description="SAM-dependent MTase TRM10-type" evidence="8">
    <location>
        <begin position="80"/>
        <end position="272"/>
    </location>
</feature>
<name>A0A834JVK9_VESGE</name>
<proteinExistence type="predicted"/>
<dbReference type="Gene3D" id="3.40.1280.30">
    <property type="match status" value="1"/>
</dbReference>
<protein>
    <recommendedName>
        <fullName evidence="1">tRNA (guanine(9)-N(1))-methyltransferase</fullName>
        <ecNumber evidence="1">2.1.1.221</ecNumber>
    </recommendedName>
</protein>
<dbReference type="EMBL" id="JACSDZ010000009">
    <property type="protein sequence ID" value="KAF7395484.1"/>
    <property type="molecule type" value="Genomic_DNA"/>
</dbReference>
<dbReference type="InterPro" id="IPR007356">
    <property type="entry name" value="tRNA_m1G_MeTrfase_euk"/>
</dbReference>
<feature type="binding site" evidence="7">
    <location>
        <position position="179"/>
    </location>
    <ligand>
        <name>S-adenosyl-L-methionine</name>
        <dbReference type="ChEBI" id="CHEBI:59789"/>
    </ligand>
</feature>
<accession>A0A834JVK9</accession>
<evidence type="ECO:0000256" key="6">
    <source>
        <dbReference type="PIRSR" id="PIRSR016323-1"/>
    </source>
</evidence>